<dbReference type="InterPro" id="IPR013520">
    <property type="entry name" value="Ribonucl_H"/>
</dbReference>
<name>A0A432WUH0_9GAMM</name>
<keyword evidence="6" id="KW-1185">Reference proteome</keyword>
<keyword evidence="1" id="KW-0540">Nuclease</keyword>
<dbReference type="CDD" id="cd06127">
    <property type="entry name" value="DEDDh"/>
    <property type="match status" value="1"/>
</dbReference>
<dbReference type="Proteomes" id="UP000286934">
    <property type="component" value="Unassembled WGS sequence"/>
</dbReference>
<gene>
    <name evidence="5" type="ORF">CWE13_05420</name>
</gene>
<feature type="domain" description="Exonuclease" evidence="4">
    <location>
        <begin position="19"/>
        <end position="192"/>
    </location>
</feature>
<evidence type="ECO:0000256" key="3">
    <source>
        <dbReference type="ARBA" id="ARBA00022839"/>
    </source>
</evidence>
<dbReference type="InterPro" id="IPR012337">
    <property type="entry name" value="RNaseH-like_sf"/>
</dbReference>
<organism evidence="5 6">
    <name type="scientific">Aliidiomarina shirensis</name>
    <dbReference type="NCBI Taxonomy" id="1048642"/>
    <lineage>
        <taxon>Bacteria</taxon>
        <taxon>Pseudomonadati</taxon>
        <taxon>Pseudomonadota</taxon>
        <taxon>Gammaproteobacteria</taxon>
        <taxon>Alteromonadales</taxon>
        <taxon>Idiomarinaceae</taxon>
        <taxon>Aliidiomarina</taxon>
    </lineage>
</organism>
<dbReference type="SUPFAM" id="SSF53098">
    <property type="entry name" value="Ribonuclease H-like"/>
    <property type="match status" value="1"/>
</dbReference>
<dbReference type="PANTHER" id="PTHR30231:SF4">
    <property type="entry name" value="PROTEIN NEN2"/>
    <property type="match status" value="1"/>
</dbReference>
<dbReference type="OrthoDB" id="5497329at2"/>
<protein>
    <submittedName>
        <fullName evidence="5">3'-5' exonuclease</fullName>
    </submittedName>
</protein>
<dbReference type="GO" id="GO:0006259">
    <property type="term" value="P:DNA metabolic process"/>
    <property type="evidence" value="ECO:0007669"/>
    <property type="project" value="UniProtKB-ARBA"/>
</dbReference>
<evidence type="ECO:0000313" key="5">
    <source>
        <dbReference type="EMBL" id="RUO37399.1"/>
    </source>
</evidence>
<dbReference type="GO" id="GO:0003676">
    <property type="term" value="F:nucleic acid binding"/>
    <property type="evidence" value="ECO:0007669"/>
    <property type="project" value="InterPro"/>
</dbReference>
<dbReference type="SMART" id="SM00479">
    <property type="entry name" value="EXOIII"/>
    <property type="match status" value="1"/>
</dbReference>
<dbReference type="GO" id="GO:0008408">
    <property type="term" value="F:3'-5' exonuclease activity"/>
    <property type="evidence" value="ECO:0007669"/>
    <property type="project" value="TreeGrafter"/>
</dbReference>
<keyword evidence="3 5" id="KW-0269">Exonuclease</keyword>
<evidence type="ECO:0000256" key="2">
    <source>
        <dbReference type="ARBA" id="ARBA00022801"/>
    </source>
</evidence>
<dbReference type="AlphaFoldDB" id="A0A432WUH0"/>
<evidence type="ECO:0000259" key="4">
    <source>
        <dbReference type="SMART" id="SM00479"/>
    </source>
</evidence>
<evidence type="ECO:0000256" key="1">
    <source>
        <dbReference type="ARBA" id="ARBA00022722"/>
    </source>
</evidence>
<sequence length="206" mass="23035">MFEKVASWHHLRAPWREAKWLAIDIETNGLDAKGDAMLALAWVRIAPPRILQNQAEYRVVNTNLELTQSAVIHQLSLSDIAAGLPLEEVLAEFVKAAEGAIIVAHNAQFDTVVLQQALKQTGMKWQPDGVYCTLRAERRRLERQSQTLKPDSLTLAACRERYGFDAFSGHHALNDAIACAELFLAQAFRFSSGHHPNARSLLKEGR</sequence>
<dbReference type="Pfam" id="PF00929">
    <property type="entry name" value="RNase_T"/>
    <property type="match status" value="1"/>
</dbReference>
<dbReference type="InterPro" id="IPR036397">
    <property type="entry name" value="RNaseH_sf"/>
</dbReference>
<comment type="caution">
    <text evidence="5">The sequence shown here is derived from an EMBL/GenBank/DDBJ whole genome shotgun (WGS) entry which is preliminary data.</text>
</comment>
<accession>A0A432WUH0</accession>
<keyword evidence="2" id="KW-0378">Hydrolase</keyword>
<dbReference type="GO" id="GO:0005829">
    <property type="term" value="C:cytosol"/>
    <property type="evidence" value="ECO:0007669"/>
    <property type="project" value="TreeGrafter"/>
</dbReference>
<reference evidence="6" key="1">
    <citation type="journal article" date="2018" name="Front. Microbiol.">
        <title>Genome-Based Analysis Reveals the Taxonomy and Diversity of the Family Idiomarinaceae.</title>
        <authorList>
            <person name="Liu Y."/>
            <person name="Lai Q."/>
            <person name="Shao Z."/>
        </authorList>
    </citation>
    <scope>NUCLEOTIDE SEQUENCE [LARGE SCALE GENOMIC DNA]</scope>
    <source>
        <strain evidence="6">AIS</strain>
    </source>
</reference>
<evidence type="ECO:0000313" key="6">
    <source>
        <dbReference type="Proteomes" id="UP000286934"/>
    </source>
</evidence>
<dbReference type="PANTHER" id="PTHR30231">
    <property type="entry name" value="DNA POLYMERASE III SUBUNIT EPSILON"/>
    <property type="match status" value="1"/>
</dbReference>
<proteinExistence type="predicted"/>
<dbReference type="Gene3D" id="3.30.420.10">
    <property type="entry name" value="Ribonuclease H-like superfamily/Ribonuclease H"/>
    <property type="match status" value="1"/>
</dbReference>
<dbReference type="RefSeq" id="WP_126806598.1">
    <property type="nucleotide sequence ID" value="NZ_PIPP01000002.1"/>
</dbReference>
<dbReference type="EMBL" id="PIPP01000002">
    <property type="protein sequence ID" value="RUO37399.1"/>
    <property type="molecule type" value="Genomic_DNA"/>
</dbReference>